<dbReference type="EMBL" id="LN649231">
    <property type="protein sequence ID" value="CEI68200.1"/>
    <property type="molecule type" value="Genomic_DNA"/>
</dbReference>
<dbReference type="AlphaFoldDB" id="A0A2L2U054"/>
<reference evidence="2" key="1">
    <citation type="submission" date="2014-10" db="EMBL/GenBank/DDBJ databases">
        <authorList>
            <person name="King R."/>
        </authorList>
    </citation>
    <scope>NUCLEOTIDE SEQUENCE [LARGE SCALE GENOMIC DNA]</scope>
    <source>
        <strain evidence="2">A3/5</strain>
    </source>
</reference>
<proteinExistence type="predicted"/>
<evidence type="ECO:0000313" key="2">
    <source>
        <dbReference type="Proteomes" id="UP000245910"/>
    </source>
</evidence>
<keyword evidence="2" id="KW-1185">Reference proteome</keyword>
<organism evidence="1 2">
    <name type="scientific">Fusarium venenatum</name>
    <dbReference type="NCBI Taxonomy" id="56646"/>
    <lineage>
        <taxon>Eukaryota</taxon>
        <taxon>Fungi</taxon>
        <taxon>Dikarya</taxon>
        <taxon>Ascomycota</taxon>
        <taxon>Pezizomycotina</taxon>
        <taxon>Sordariomycetes</taxon>
        <taxon>Hypocreomycetidae</taxon>
        <taxon>Hypocreales</taxon>
        <taxon>Nectriaceae</taxon>
        <taxon>Fusarium</taxon>
    </lineage>
</organism>
<accession>A0A2L2U054</accession>
<sequence length="86" mass="10156">MRDLFSGHYTIIRPSAPPVDHNFWILKHYDELKKKRPRQAMIRMSLGYILVNIKFQYGSNRTAMMPIPMTYETSVPTYYVTEKIAS</sequence>
<name>A0A2L2U054_9HYPO</name>
<evidence type="ECO:0000313" key="1">
    <source>
        <dbReference type="EMBL" id="CEI68200.1"/>
    </source>
</evidence>
<dbReference type="Proteomes" id="UP000245910">
    <property type="component" value="Chromosome III"/>
</dbReference>
<protein>
    <submittedName>
        <fullName evidence="1">Uncharacterized protein</fullName>
    </submittedName>
</protein>